<dbReference type="AlphaFoldDB" id="A0A6I9S7X6"/>
<reference evidence="2" key="1">
    <citation type="submission" date="2025-08" db="UniProtKB">
        <authorList>
            <consortium name="RefSeq"/>
        </authorList>
    </citation>
    <scope>IDENTIFICATION</scope>
</reference>
<accession>A0A6I9S7X6</accession>
<organism evidence="1 2">
    <name type="scientific">Elaeis guineensis var. tenera</name>
    <name type="common">Oil palm</name>
    <dbReference type="NCBI Taxonomy" id="51953"/>
    <lineage>
        <taxon>Eukaryota</taxon>
        <taxon>Viridiplantae</taxon>
        <taxon>Streptophyta</taxon>
        <taxon>Embryophyta</taxon>
        <taxon>Tracheophyta</taxon>
        <taxon>Spermatophyta</taxon>
        <taxon>Magnoliopsida</taxon>
        <taxon>Liliopsida</taxon>
        <taxon>Arecaceae</taxon>
        <taxon>Arecoideae</taxon>
        <taxon>Cocoseae</taxon>
        <taxon>Elaeidinae</taxon>
        <taxon>Elaeis</taxon>
    </lineage>
</organism>
<dbReference type="OrthoDB" id="512148at2759"/>
<dbReference type="KEGG" id="egu:105054938"/>
<evidence type="ECO:0000313" key="2">
    <source>
        <dbReference type="RefSeq" id="XP_010934891.1"/>
    </source>
</evidence>
<dbReference type="RefSeq" id="XP_010934891.1">
    <property type="nucleotide sequence ID" value="XM_010936589.2"/>
</dbReference>
<evidence type="ECO:0000313" key="1">
    <source>
        <dbReference type="Proteomes" id="UP000504607"/>
    </source>
</evidence>
<gene>
    <name evidence="2" type="primary">LOC105054938</name>
</gene>
<dbReference type="GO" id="GO:1990052">
    <property type="term" value="P:ER to chloroplast lipid transport"/>
    <property type="evidence" value="ECO:0007669"/>
    <property type="project" value="InterPro"/>
</dbReference>
<dbReference type="InParanoid" id="A0A6I9S7X6"/>
<proteinExistence type="predicted"/>
<keyword evidence="1" id="KW-1185">Reference proteome</keyword>
<dbReference type="GO" id="GO:0009941">
    <property type="term" value="C:chloroplast envelope"/>
    <property type="evidence" value="ECO:0007669"/>
    <property type="project" value="TreeGrafter"/>
</dbReference>
<dbReference type="GeneID" id="105054938"/>
<dbReference type="InterPro" id="IPR044160">
    <property type="entry name" value="TGD4-like"/>
</dbReference>
<dbReference type="Proteomes" id="UP000504607">
    <property type="component" value="Chromosome 12"/>
</dbReference>
<protein>
    <submittedName>
        <fullName evidence="2">Protein TRIGALACTOSYLDIACYLGLYCEROL 4, chloroplastic</fullName>
    </submittedName>
</protein>
<dbReference type="PANTHER" id="PTHR34954:SF3">
    <property type="entry name" value="EXPRESSED PROTEIN"/>
    <property type="match status" value="1"/>
</dbReference>
<dbReference type="GO" id="GO:0034196">
    <property type="term" value="P:acylglycerol transport"/>
    <property type="evidence" value="ECO:0007669"/>
    <property type="project" value="InterPro"/>
</dbReference>
<dbReference type="GO" id="GO:0070300">
    <property type="term" value="F:phosphatidic acid binding"/>
    <property type="evidence" value="ECO:0007669"/>
    <property type="project" value="InterPro"/>
</dbReference>
<dbReference type="PANTHER" id="PTHR34954">
    <property type="entry name" value="EXPRESSED PROTEIN"/>
    <property type="match status" value="1"/>
</dbReference>
<name>A0A6I9S7X6_ELAGV</name>
<sequence length="481" mass="53428">MASLRLAMDAAFWDLNISSPQTLEGTARAVPGEPVPVALARASRTIRPQQLSFLANALPLGIIPSLAPTSQKELGSFSIQSLLPSPATSNWWVALVGQFRPRKLISSIKKELRIGDELELPAFKDVAKHFLDKSLYALGLFSQLSLTDDTSLLFNMERHYHRSVRRLKAVLFHKLPNHDITVEAAWPELFVDSNGTYWDVPTSISLDITSLVSDSGLRYRFGLHKNGGQPEALNSSSCKIPLALMPGICAKAAFSYERSRDLWREKDNKNAGRRIIENKPTWESSYDVRLKEPHAAISGIVGGTCAVWFGGDGSTDVKLEAQSGEGEVGHRLSLSSEKRNPFSVDLFGSLCSTLQHGKFKNDFNDLTRIDARLDISSASAFMKGACHLFSDILRGRVDREVNPLASPKLNLILQQQVAGPIIFRVDSRISFSSPSGKHTPHVEDVMYGLSYSFRLLESGKILAWFSPRRKEAMVELRLYEF</sequence>